<comment type="function">
    <text evidence="12">RNA polymerase that catalyzes the synthesis of short RNA molecules used as primers for DNA polymerase during DNA replication.</text>
</comment>
<dbReference type="SUPFAM" id="SSF57783">
    <property type="entry name" value="Zinc beta-ribbon"/>
    <property type="match status" value="1"/>
</dbReference>
<dbReference type="Gene3D" id="1.20.50.20">
    <property type="entry name" value="DnaG, RNA polymerase domain, helical bundle"/>
    <property type="match status" value="1"/>
</dbReference>
<keyword evidence="6 12" id="KW-0479">Metal-binding</keyword>
<evidence type="ECO:0000256" key="11">
    <source>
        <dbReference type="ARBA" id="ARBA00023163"/>
    </source>
</evidence>
<comment type="cofactor">
    <cofactor evidence="12">
        <name>Zn(2+)</name>
        <dbReference type="ChEBI" id="CHEBI:29105"/>
    </cofactor>
    <text evidence="12">Binds 1 zinc ion per monomer.</text>
</comment>
<dbReference type="SUPFAM" id="SSF56731">
    <property type="entry name" value="DNA primase core"/>
    <property type="match status" value="1"/>
</dbReference>
<dbReference type="InterPro" id="IPR019475">
    <property type="entry name" value="DNA_primase_DnaB-bd"/>
</dbReference>
<name>A0A8J7K1D6_9NEIS</name>
<dbReference type="InterPro" id="IPR002694">
    <property type="entry name" value="Znf_CHC2"/>
</dbReference>
<evidence type="ECO:0000256" key="1">
    <source>
        <dbReference type="ARBA" id="ARBA00022478"/>
    </source>
</evidence>
<feature type="domain" description="Toprim" evidence="14">
    <location>
        <begin position="256"/>
        <end position="338"/>
    </location>
</feature>
<dbReference type="Gene3D" id="3.40.1360.10">
    <property type="match status" value="1"/>
</dbReference>
<keyword evidence="3 12" id="KW-0808">Transferase</keyword>
<feature type="compositionally biased region" description="Low complexity" evidence="13">
    <location>
        <begin position="476"/>
        <end position="487"/>
    </location>
</feature>
<evidence type="ECO:0000256" key="4">
    <source>
        <dbReference type="ARBA" id="ARBA00022695"/>
    </source>
</evidence>
<feature type="zinc finger region" description="CHC2-type" evidence="12">
    <location>
        <begin position="39"/>
        <end position="63"/>
    </location>
</feature>
<dbReference type="NCBIfam" id="TIGR01391">
    <property type="entry name" value="dnaG"/>
    <property type="match status" value="1"/>
</dbReference>
<dbReference type="FunFam" id="3.40.1360.10:FF:000002">
    <property type="entry name" value="DNA primase"/>
    <property type="match status" value="1"/>
</dbReference>
<dbReference type="AlphaFoldDB" id="A0A8J7K1D6"/>
<dbReference type="GO" id="GO:0006269">
    <property type="term" value="P:DNA replication, synthesis of primer"/>
    <property type="evidence" value="ECO:0007669"/>
    <property type="project" value="UniProtKB-UniRule"/>
</dbReference>
<organism evidence="15 16">
    <name type="scientific">Chitinilyticum piscinae</name>
    <dbReference type="NCBI Taxonomy" id="2866724"/>
    <lineage>
        <taxon>Bacteria</taxon>
        <taxon>Pseudomonadati</taxon>
        <taxon>Pseudomonadota</taxon>
        <taxon>Betaproteobacteria</taxon>
        <taxon>Neisseriales</taxon>
        <taxon>Chitinibacteraceae</taxon>
        <taxon>Chitinilyticum</taxon>
    </lineage>
</organism>
<keyword evidence="11 12" id="KW-0804">Transcription</keyword>
<accession>A0A8J7K1D6</accession>
<keyword evidence="4 12" id="KW-0548">Nucleotidyltransferase</keyword>
<dbReference type="SMART" id="SM00400">
    <property type="entry name" value="ZnF_CHCC"/>
    <property type="match status" value="1"/>
</dbReference>
<dbReference type="Gene3D" id="3.90.980.10">
    <property type="entry name" value="DNA primase, catalytic core, N-terminal domain"/>
    <property type="match status" value="1"/>
</dbReference>
<dbReference type="GO" id="GO:0003899">
    <property type="term" value="F:DNA-directed RNA polymerase activity"/>
    <property type="evidence" value="ECO:0007669"/>
    <property type="project" value="UniProtKB-UniRule"/>
</dbReference>
<dbReference type="Pfam" id="PF08278">
    <property type="entry name" value="DnaG_DnaB_bind"/>
    <property type="match status" value="1"/>
</dbReference>
<proteinExistence type="inferred from homology"/>
<dbReference type="InterPro" id="IPR006295">
    <property type="entry name" value="DNA_primase_DnaG"/>
</dbReference>
<dbReference type="PROSITE" id="PS50880">
    <property type="entry name" value="TOPRIM"/>
    <property type="match status" value="1"/>
</dbReference>
<keyword evidence="5 12" id="KW-0235">DNA replication</keyword>
<dbReference type="Pfam" id="PF10410">
    <property type="entry name" value="DnaB_bind"/>
    <property type="match status" value="1"/>
</dbReference>
<evidence type="ECO:0000259" key="14">
    <source>
        <dbReference type="PROSITE" id="PS50880"/>
    </source>
</evidence>
<dbReference type="Gene3D" id="3.90.580.10">
    <property type="entry name" value="Zinc finger, CHC2-type domain"/>
    <property type="match status" value="1"/>
</dbReference>
<dbReference type="FunFam" id="3.90.580.10:FF:000001">
    <property type="entry name" value="DNA primase"/>
    <property type="match status" value="1"/>
</dbReference>
<evidence type="ECO:0000256" key="13">
    <source>
        <dbReference type="SAM" id="MobiDB-lite"/>
    </source>
</evidence>
<comment type="catalytic activity">
    <reaction evidence="12">
        <text>ssDNA + n NTP = ssDNA/pppN(pN)n-1 hybrid + (n-1) diphosphate.</text>
        <dbReference type="EC" id="2.7.7.101"/>
    </reaction>
</comment>
<gene>
    <name evidence="12" type="primary">dnaG</name>
    <name evidence="15" type="ORF">INR99_04125</name>
</gene>
<comment type="domain">
    <text evidence="12">Contains an N-terminal zinc-binding domain, a central core domain that contains the primase activity, and a C-terminal DnaB-binding domain.</text>
</comment>
<sequence>MARIPESFIQDVLNRVDIVDVVEKYLPLKKAGQNYQACCPFHKEKSPSFTVSPSKQFYHCFGCGAHGSAIGFVMEYEGLNYPEAIRKLAEGLGMVVPVEEAGAAPAEKAAPGIFEVLKAAFDFYRAALKKSPEAIAYFRKRGVEGKTAARFGLGYAPGGDDWQALKVIYPDYDWNKLLTEAGLVIEKEDTKRRYDRFRDRVMFPIFNQRGAVIGFGGRVLGQGEPKYLNSPETPVFEKGRELYGLTQARAVIRERNRVLVTEGYMDVVMLHQHGVEYAVASLGTACTPEHVKKLLKLADEVVFGFDGDKAGRRAAWRALENAMPLVRDGKEVRFLFLPPEHDPDSYVQEFGREAFERLIDEEALPLSQYLLRELSLQVDLTAEEGRAKLWHIAHPYLDQLQEAPVLRLLVQKRLGELCQLSQADMSQLQAPRGGSVVSAQSHYDDGEQVRHYEDEYSSLQEAAGSFRGGGRKSGRAARSAAGAGAVRRSGDWRAQREQEEREAKGLVAPPPAQRAQLDPMLMLFQLVLCDPGAVAGLDPVESRWPQEGRLALLAELLTLARSQPQQPGSLLLEFWRERPEFSYLEQCLREGLQLYGRFPREDREQELRDTCLLLERLIIAPQRVRRRQELDVRRENGGLTELEKQEYLQLLQAAAGK</sequence>
<keyword evidence="1 12" id="KW-0240">DNA-directed RNA polymerase</keyword>
<evidence type="ECO:0000313" key="15">
    <source>
        <dbReference type="EMBL" id="MBE9608527.1"/>
    </source>
</evidence>
<comment type="similarity">
    <text evidence="12">Belongs to the DnaG primase family.</text>
</comment>
<protein>
    <recommendedName>
        <fullName evidence="12">DNA primase</fullName>
        <ecNumber evidence="12">2.7.7.101</ecNumber>
    </recommendedName>
</protein>
<dbReference type="Pfam" id="PF01807">
    <property type="entry name" value="Zn_ribbon_DnaG"/>
    <property type="match status" value="1"/>
</dbReference>
<dbReference type="CDD" id="cd03364">
    <property type="entry name" value="TOPRIM_DnaG_primases"/>
    <property type="match status" value="1"/>
</dbReference>
<feature type="compositionally biased region" description="Basic and acidic residues" evidence="13">
    <location>
        <begin position="488"/>
        <end position="504"/>
    </location>
</feature>
<feature type="region of interest" description="Disordered" evidence="13">
    <location>
        <begin position="464"/>
        <end position="511"/>
    </location>
</feature>
<dbReference type="SMART" id="SM00493">
    <property type="entry name" value="TOPRIM"/>
    <property type="match status" value="1"/>
</dbReference>
<keyword evidence="9" id="KW-0460">Magnesium</keyword>
<evidence type="ECO:0000256" key="9">
    <source>
        <dbReference type="ARBA" id="ARBA00022842"/>
    </source>
</evidence>
<dbReference type="InterPro" id="IPR036977">
    <property type="entry name" value="DNA_primase_Znf_CHC2"/>
</dbReference>
<keyword evidence="16" id="KW-1185">Reference proteome</keyword>
<comment type="subunit">
    <text evidence="12">Monomer. Interacts with DnaB.</text>
</comment>
<keyword evidence="7 12" id="KW-0863">Zinc-finger</keyword>
<evidence type="ECO:0000256" key="3">
    <source>
        <dbReference type="ARBA" id="ARBA00022679"/>
    </source>
</evidence>
<dbReference type="InterPro" id="IPR037068">
    <property type="entry name" value="DNA_primase_core_N_sf"/>
</dbReference>
<dbReference type="HAMAP" id="MF_00974">
    <property type="entry name" value="DNA_primase_DnaG"/>
    <property type="match status" value="1"/>
</dbReference>
<reference evidence="15 16" key="1">
    <citation type="submission" date="2020-10" db="EMBL/GenBank/DDBJ databases">
        <title>The genome sequence of Chitinilyticum litopenaei 4Y14.</title>
        <authorList>
            <person name="Liu Y."/>
        </authorList>
    </citation>
    <scope>NUCLEOTIDE SEQUENCE [LARGE SCALE GENOMIC DNA]</scope>
    <source>
        <strain evidence="15 16">4Y14</strain>
    </source>
</reference>
<evidence type="ECO:0000256" key="2">
    <source>
        <dbReference type="ARBA" id="ARBA00022515"/>
    </source>
</evidence>
<evidence type="ECO:0000256" key="5">
    <source>
        <dbReference type="ARBA" id="ARBA00022705"/>
    </source>
</evidence>
<evidence type="ECO:0000256" key="12">
    <source>
        <dbReference type="HAMAP-Rule" id="MF_00974"/>
    </source>
</evidence>
<evidence type="ECO:0000256" key="8">
    <source>
        <dbReference type="ARBA" id="ARBA00022833"/>
    </source>
</evidence>
<dbReference type="Proteomes" id="UP000604481">
    <property type="component" value="Unassembled WGS sequence"/>
</dbReference>
<keyword evidence="10 12" id="KW-0238">DNA-binding</keyword>
<keyword evidence="2 12" id="KW-0639">Primosome</keyword>
<keyword evidence="8 12" id="KW-0862">Zinc</keyword>
<dbReference type="InterPro" id="IPR013173">
    <property type="entry name" value="DNA_primase_DnaG_DnaB-bd_dom"/>
</dbReference>
<dbReference type="SUPFAM" id="SSF117023">
    <property type="entry name" value="DNA primase DnaG, C-terminal domain"/>
    <property type="match status" value="1"/>
</dbReference>
<dbReference type="Pfam" id="PF13662">
    <property type="entry name" value="Toprim_4"/>
    <property type="match status" value="1"/>
</dbReference>
<dbReference type="InterPro" id="IPR034151">
    <property type="entry name" value="TOPRIM_DnaG_bac"/>
</dbReference>
<dbReference type="EMBL" id="JADFUA010000002">
    <property type="protein sequence ID" value="MBE9608527.1"/>
    <property type="molecule type" value="Genomic_DNA"/>
</dbReference>
<evidence type="ECO:0000313" key="16">
    <source>
        <dbReference type="Proteomes" id="UP000604481"/>
    </source>
</evidence>
<dbReference type="InterPro" id="IPR050219">
    <property type="entry name" value="DnaG_primase"/>
</dbReference>
<dbReference type="GO" id="GO:0008270">
    <property type="term" value="F:zinc ion binding"/>
    <property type="evidence" value="ECO:0007669"/>
    <property type="project" value="UniProtKB-UniRule"/>
</dbReference>
<evidence type="ECO:0000256" key="6">
    <source>
        <dbReference type="ARBA" id="ARBA00022723"/>
    </source>
</evidence>
<dbReference type="GO" id="GO:0003677">
    <property type="term" value="F:DNA binding"/>
    <property type="evidence" value="ECO:0007669"/>
    <property type="project" value="UniProtKB-KW"/>
</dbReference>
<dbReference type="EC" id="2.7.7.101" evidence="12"/>
<dbReference type="PANTHER" id="PTHR30313:SF2">
    <property type="entry name" value="DNA PRIMASE"/>
    <property type="match status" value="1"/>
</dbReference>
<dbReference type="GO" id="GO:0000428">
    <property type="term" value="C:DNA-directed RNA polymerase complex"/>
    <property type="evidence" value="ECO:0007669"/>
    <property type="project" value="UniProtKB-KW"/>
</dbReference>
<dbReference type="InterPro" id="IPR013264">
    <property type="entry name" value="DNAG_N"/>
</dbReference>
<evidence type="ECO:0000256" key="7">
    <source>
        <dbReference type="ARBA" id="ARBA00022771"/>
    </source>
</evidence>
<comment type="caution">
    <text evidence="15">The sequence shown here is derived from an EMBL/GenBank/DDBJ whole genome shotgun (WGS) entry which is preliminary data.</text>
</comment>
<dbReference type="PANTHER" id="PTHR30313">
    <property type="entry name" value="DNA PRIMASE"/>
    <property type="match status" value="1"/>
</dbReference>
<dbReference type="InterPro" id="IPR030846">
    <property type="entry name" value="DnaG_bac"/>
</dbReference>
<dbReference type="Gene3D" id="1.10.860.10">
    <property type="entry name" value="DNAb Helicase, Chain A"/>
    <property type="match status" value="1"/>
</dbReference>
<evidence type="ECO:0000256" key="10">
    <source>
        <dbReference type="ARBA" id="ARBA00023125"/>
    </source>
</evidence>
<dbReference type="Pfam" id="PF08275">
    <property type="entry name" value="DNAG_N"/>
    <property type="match status" value="1"/>
</dbReference>
<dbReference type="GO" id="GO:0005737">
    <property type="term" value="C:cytoplasm"/>
    <property type="evidence" value="ECO:0007669"/>
    <property type="project" value="TreeGrafter"/>
</dbReference>
<dbReference type="InterPro" id="IPR006171">
    <property type="entry name" value="TOPRIM_dom"/>
</dbReference>
<dbReference type="GO" id="GO:1990077">
    <property type="term" value="C:primosome complex"/>
    <property type="evidence" value="ECO:0007669"/>
    <property type="project" value="UniProtKB-KW"/>
</dbReference>
<dbReference type="RefSeq" id="WP_194115045.1">
    <property type="nucleotide sequence ID" value="NZ_JADFUA010000002.1"/>
</dbReference>
<dbReference type="InterPro" id="IPR016136">
    <property type="entry name" value="DNA_helicase_N/primase_C"/>
</dbReference>